<dbReference type="EMBL" id="LJCR01001144">
    <property type="protein sequence ID" value="KPV50945.1"/>
    <property type="molecule type" value="Genomic_DNA"/>
</dbReference>
<reference evidence="1 2" key="1">
    <citation type="submission" date="2015-09" db="EMBL/GenBank/DDBJ databases">
        <title>Draft genome sequence of Kouleothrix aurantiaca JCM 19913.</title>
        <authorList>
            <person name="Hemp J."/>
        </authorList>
    </citation>
    <scope>NUCLEOTIDE SEQUENCE [LARGE SCALE GENOMIC DNA]</scope>
    <source>
        <strain evidence="1 2">COM-B</strain>
    </source>
</reference>
<dbReference type="AlphaFoldDB" id="A0A0P9CXD5"/>
<evidence type="ECO:0000313" key="1">
    <source>
        <dbReference type="EMBL" id="KPV50945.1"/>
    </source>
</evidence>
<feature type="non-terminal residue" evidence="1">
    <location>
        <position position="1"/>
    </location>
</feature>
<dbReference type="InterPro" id="IPR039498">
    <property type="entry name" value="NTP_transf_5"/>
</dbReference>
<keyword evidence="2" id="KW-1185">Reference proteome</keyword>
<accession>A0A0P9CXD5</accession>
<comment type="caution">
    <text evidence="1">The sequence shown here is derived from an EMBL/GenBank/DDBJ whole genome shotgun (WGS) entry which is preliminary data.</text>
</comment>
<sequence length="215" mass="23714">GFENAHHPFHDAPYYRPATGGSVCLELHWGLWASRFFRLGIDALWQRSATAQIHGAALPILSPEDTLLHLAIHRSRSPLRLRFVCDIANLLHHHNNVIDWEYTLVQARAAGARTALYVALALARELLEAPVPAGVLPRLHVSAPKRRLLEYTCGATALFRPAAPGDLKQQPSLLLRVLEQDGLAHIGLNVGVSLLRKGQKHLYRARRAGATPAAE</sequence>
<evidence type="ECO:0000313" key="2">
    <source>
        <dbReference type="Proteomes" id="UP000050509"/>
    </source>
</evidence>
<proteinExistence type="predicted"/>
<gene>
    <name evidence="1" type="ORF">SE17_24040</name>
</gene>
<dbReference type="Proteomes" id="UP000050509">
    <property type="component" value="Unassembled WGS sequence"/>
</dbReference>
<dbReference type="Pfam" id="PF14907">
    <property type="entry name" value="NTP_transf_5"/>
    <property type="match status" value="1"/>
</dbReference>
<protein>
    <submittedName>
        <fullName evidence="1">Uncharacterized protein</fullName>
    </submittedName>
</protein>
<organism evidence="1 2">
    <name type="scientific">Kouleothrix aurantiaca</name>
    <dbReference type="NCBI Taxonomy" id="186479"/>
    <lineage>
        <taxon>Bacteria</taxon>
        <taxon>Bacillati</taxon>
        <taxon>Chloroflexota</taxon>
        <taxon>Chloroflexia</taxon>
        <taxon>Chloroflexales</taxon>
        <taxon>Roseiflexineae</taxon>
        <taxon>Roseiflexaceae</taxon>
        <taxon>Kouleothrix</taxon>
    </lineage>
</organism>
<name>A0A0P9CXD5_9CHLR</name>